<evidence type="ECO:0000313" key="17">
    <source>
        <dbReference type="Proteomes" id="UP000767327"/>
    </source>
</evidence>
<sequence length="527" mass="55158">MMPMTLQEIAQAVRGRVLVGGTSADSPSDLSDETGKMATSVFSDSRQLREGSVFVAIPGERVDGHRFVPRIAQSGAVAAIVEHPVDEASVPQIVVEQSVKALGLLARHNIDRRRESGEPFTIVGITGSVGKTTTKDLLSSMLGRLGNTIAPVGSFNNEIGLPLTALKVNSGTRFFVAEMGASHIGEIAYLTSIAPPDISIALKVGVAHLGEFGSVENIAKAKSEIVQGLLPDGVAVLNANDPRVAAMTRFAPGKVLWFGLPADEGRTELFNNGQTLDMTAEDISVDALDHPTFTLHDRDEQVGVNLAISGEHNVMNALAAATVAHDLGLSLQDVAASLAAQRHISPHRMAMSTVHNSGVSFTLIDDSFNANPDSTRAGLRALGAWGANDTEKPYRVAVLGAMLELGSEEIALHRQIGEECANLGMDALIAVGGSEELAPLASALAEGASSVNAGQSASPSGDGMQVLLAEDAGKADEMITGLAERHPRMVVLLKGSHVSGLSALAERWEQESDDGVSTSENDGEVLR</sequence>
<dbReference type="AlphaFoldDB" id="A0A971CZD2"/>
<feature type="region of interest" description="Disordered" evidence="12">
    <location>
        <begin position="508"/>
        <end position="527"/>
    </location>
</feature>
<organism evidence="16 17">
    <name type="scientific">Bifidobacterium crudilactis</name>
    <dbReference type="NCBI Taxonomy" id="327277"/>
    <lineage>
        <taxon>Bacteria</taxon>
        <taxon>Bacillati</taxon>
        <taxon>Actinomycetota</taxon>
        <taxon>Actinomycetes</taxon>
        <taxon>Bifidobacteriales</taxon>
        <taxon>Bifidobacteriaceae</taxon>
        <taxon>Bifidobacterium</taxon>
    </lineage>
</organism>
<feature type="binding site" evidence="10">
    <location>
        <begin position="127"/>
        <end position="133"/>
    </location>
    <ligand>
        <name>ATP</name>
        <dbReference type="ChEBI" id="CHEBI:30616"/>
    </ligand>
</feature>
<evidence type="ECO:0000256" key="4">
    <source>
        <dbReference type="ARBA" id="ARBA00022741"/>
    </source>
</evidence>
<evidence type="ECO:0000313" key="16">
    <source>
        <dbReference type="EMBL" id="NLT79833.1"/>
    </source>
</evidence>
<evidence type="ECO:0000256" key="7">
    <source>
        <dbReference type="ARBA" id="ARBA00022984"/>
    </source>
</evidence>
<feature type="domain" description="Mur ligase central" evidence="15">
    <location>
        <begin position="125"/>
        <end position="324"/>
    </location>
</feature>
<dbReference type="Pfam" id="PF08245">
    <property type="entry name" value="Mur_ligase_M"/>
    <property type="match status" value="1"/>
</dbReference>
<evidence type="ECO:0000256" key="6">
    <source>
        <dbReference type="ARBA" id="ARBA00022960"/>
    </source>
</evidence>
<dbReference type="EMBL" id="JAAXZR010000021">
    <property type="protein sequence ID" value="NLT79833.1"/>
    <property type="molecule type" value="Genomic_DNA"/>
</dbReference>
<keyword evidence="1 10" id="KW-0963">Cytoplasm</keyword>
<dbReference type="Pfam" id="PF02875">
    <property type="entry name" value="Mur_ligase_C"/>
    <property type="match status" value="1"/>
</dbReference>
<dbReference type="InterPro" id="IPR051046">
    <property type="entry name" value="MurCDEF_CellWall_CoF430Synth"/>
</dbReference>
<feature type="domain" description="Mur ligase C-terminal" evidence="14">
    <location>
        <begin position="354"/>
        <end position="496"/>
    </location>
</feature>
<comment type="similarity">
    <text evidence="10">Belongs to the MurCDEF family. MurF subfamily.</text>
</comment>
<comment type="catalytic activity">
    <reaction evidence="10 11">
        <text>D-alanyl-D-alanine + UDP-N-acetyl-alpha-D-muramoyl-L-alanyl-gamma-D-glutamyl-meso-2,6-diaminopimelate + ATP = UDP-N-acetyl-alpha-D-muramoyl-L-alanyl-gamma-D-glutamyl-meso-2,6-diaminopimeloyl-D-alanyl-D-alanine + ADP + phosphate + H(+)</text>
        <dbReference type="Rhea" id="RHEA:28374"/>
        <dbReference type="ChEBI" id="CHEBI:15378"/>
        <dbReference type="ChEBI" id="CHEBI:30616"/>
        <dbReference type="ChEBI" id="CHEBI:43474"/>
        <dbReference type="ChEBI" id="CHEBI:57822"/>
        <dbReference type="ChEBI" id="CHEBI:61386"/>
        <dbReference type="ChEBI" id="CHEBI:83905"/>
        <dbReference type="ChEBI" id="CHEBI:456216"/>
        <dbReference type="EC" id="6.3.2.10"/>
    </reaction>
</comment>
<dbReference type="SUPFAM" id="SSF53244">
    <property type="entry name" value="MurD-like peptide ligases, peptide-binding domain"/>
    <property type="match status" value="1"/>
</dbReference>
<evidence type="ECO:0000256" key="10">
    <source>
        <dbReference type="HAMAP-Rule" id="MF_02019"/>
    </source>
</evidence>
<dbReference type="NCBIfam" id="TIGR01143">
    <property type="entry name" value="murF"/>
    <property type="match status" value="1"/>
</dbReference>
<dbReference type="InterPro" id="IPR000713">
    <property type="entry name" value="Mur_ligase_N"/>
</dbReference>
<evidence type="ECO:0000259" key="15">
    <source>
        <dbReference type="Pfam" id="PF08245"/>
    </source>
</evidence>
<comment type="pathway">
    <text evidence="10 11">Cell wall biogenesis; peptidoglycan biosynthesis.</text>
</comment>
<reference evidence="16" key="2">
    <citation type="submission" date="2020-01" db="EMBL/GenBank/DDBJ databases">
        <authorList>
            <person name="Campanaro S."/>
        </authorList>
    </citation>
    <scope>NUCLEOTIDE SEQUENCE</scope>
    <source>
        <strain evidence="16">AS01afH2WH_6</strain>
    </source>
</reference>
<dbReference type="SUPFAM" id="SSF63418">
    <property type="entry name" value="MurE/MurF N-terminal domain"/>
    <property type="match status" value="1"/>
</dbReference>
<reference evidence="16" key="1">
    <citation type="journal article" date="2020" name="Biotechnol. Biofuels">
        <title>New insights from the biogas microbiome by comprehensive genome-resolved metagenomics of nearly 1600 species originating from multiple anaerobic digesters.</title>
        <authorList>
            <person name="Campanaro S."/>
            <person name="Treu L."/>
            <person name="Rodriguez-R L.M."/>
            <person name="Kovalovszki A."/>
            <person name="Ziels R.M."/>
            <person name="Maus I."/>
            <person name="Zhu X."/>
            <person name="Kougias P.G."/>
            <person name="Basile A."/>
            <person name="Luo G."/>
            <person name="Schluter A."/>
            <person name="Konstantinidis K.T."/>
            <person name="Angelidaki I."/>
        </authorList>
    </citation>
    <scope>NUCLEOTIDE SEQUENCE</scope>
    <source>
        <strain evidence="16">AS01afH2WH_6</strain>
    </source>
</reference>
<dbReference type="GO" id="GO:0047480">
    <property type="term" value="F:UDP-N-acetylmuramoyl-tripeptide-D-alanyl-D-alanine ligase activity"/>
    <property type="evidence" value="ECO:0007669"/>
    <property type="project" value="UniProtKB-UniRule"/>
</dbReference>
<dbReference type="Pfam" id="PF01225">
    <property type="entry name" value="Mur_ligase"/>
    <property type="match status" value="1"/>
</dbReference>
<evidence type="ECO:0000256" key="12">
    <source>
        <dbReference type="SAM" id="MobiDB-lite"/>
    </source>
</evidence>
<gene>
    <name evidence="10" type="primary">murF</name>
    <name evidence="16" type="ORF">GXW98_06085</name>
</gene>
<dbReference type="InterPro" id="IPR036615">
    <property type="entry name" value="Mur_ligase_C_dom_sf"/>
</dbReference>
<accession>A0A971CZD2</accession>
<dbReference type="Proteomes" id="UP000767327">
    <property type="component" value="Unassembled WGS sequence"/>
</dbReference>
<keyword evidence="2 10" id="KW-0436">Ligase</keyword>
<keyword evidence="3 10" id="KW-0132">Cell division</keyword>
<dbReference type="SUPFAM" id="SSF53623">
    <property type="entry name" value="MurD-like peptide ligases, catalytic domain"/>
    <property type="match status" value="1"/>
</dbReference>
<dbReference type="GO" id="GO:0005737">
    <property type="term" value="C:cytoplasm"/>
    <property type="evidence" value="ECO:0007669"/>
    <property type="project" value="UniProtKB-SubCell"/>
</dbReference>
<name>A0A971CZD2_9BIFI</name>
<dbReference type="InterPro" id="IPR004101">
    <property type="entry name" value="Mur_ligase_C"/>
</dbReference>
<evidence type="ECO:0000256" key="9">
    <source>
        <dbReference type="ARBA" id="ARBA00023316"/>
    </source>
</evidence>
<keyword evidence="7 10" id="KW-0573">Peptidoglycan synthesis</keyword>
<dbReference type="Gene3D" id="3.40.1190.10">
    <property type="entry name" value="Mur-like, catalytic domain"/>
    <property type="match status" value="1"/>
</dbReference>
<comment type="subcellular location">
    <subcellularLocation>
        <location evidence="10 11">Cytoplasm</location>
    </subcellularLocation>
</comment>
<dbReference type="InterPro" id="IPR005863">
    <property type="entry name" value="UDP-N-AcMur_synth"/>
</dbReference>
<protein>
    <recommendedName>
        <fullName evidence="10 11">UDP-N-acetylmuramoyl-tripeptide--D-alanyl-D-alanine ligase</fullName>
        <ecNumber evidence="10 11">6.3.2.10</ecNumber>
    </recommendedName>
    <alternativeName>
        <fullName evidence="10">D-alanyl-D-alanine-adding enzyme</fullName>
    </alternativeName>
</protein>
<keyword evidence="5 10" id="KW-0067">ATP-binding</keyword>
<dbReference type="GO" id="GO:0009252">
    <property type="term" value="P:peptidoglycan biosynthetic process"/>
    <property type="evidence" value="ECO:0007669"/>
    <property type="project" value="UniProtKB-UniRule"/>
</dbReference>
<dbReference type="Gene3D" id="3.90.190.20">
    <property type="entry name" value="Mur ligase, C-terminal domain"/>
    <property type="match status" value="1"/>
</dbReference>
<evidence type="ECO:0000256" key="11">
    <source>
        <dbReference type="RuleBase" id="RU004136"/>
    </source>
</evidence>
<dbReference type="HAMAP" id="MF_02019">
    <property type="entry name" value="MurF"/>
    <property type="match status" value="1"/>
</dbReference>
<dbReference type="EC" id="6.3.2.10" evidence="10 11"/>
<dbReference type="InterPro" id="IPR013221">
    <property type="entry name" value="Mur_ligase_cen"/>
</dbReference>
<evidence type="ECO:0000259" key="14">
    <source>
        <dbReference type="Pfam" id="PF02875"/>
    </source>
</evidence>
<dbReference type="GO" id="GO:0051301">
    <property type="term" value="P:cell division"/>
    <property type="evidence" value="ECO:0007669"/>
    <property type="project" value="UniProtKB-KW"/>
</dbReference>
<dbReference type="InterPro" id="IPR036565">
    <property type="entry name" value="Mur-like_cat_sf"/>
</dbReference>
<feature type="domain" description="Mur ligase N-terminal catalytic" evidence="13">
    <location>
        <begin position="41"/>
        <end position="108"/>
    </location>
</feature>
<keyword evidence="6 10" id="KW-0133">Cell shape</keyword>
<evidence type="ECO:0000256" key="3">
    <source>
        <dbReference type="ARBA" id="ARBA00022618"/>
    </source>
</evidence>
<keyword evidence="8 10" id="KW-0131">Cell cycle</keyword>
<evidence type="ECO:0000256" key="1">
    <source>
        <dbReference type="ARBA" id="ARBA00022490"/>
    </source>
</evidence>
<dbReference type="PANTHER" id="PTHR43024:SF1">
    <property type="entry name" value="UDP-N-ACETYLMURAMOYL-TRIPEPTIDE--D-ALANYL-D-ALANINE LIGASE"/>
    <property type="match status" value="1"/>
</dbReference>
<evidence type="ECO:0000256" key="5">
    <source>
        <dbReference type="ARBA" id="ARBA00022840"/>
    </source>
</evidence>
<dbReference type="GO" id="GO:0071555">
    <property type="term" value="P:cell wall organization"/>
    <property type="evidence" value="ECO:0007669"/>
    <property type="project" value="UniProtKB-KW"/>
</dbReference>
<comment type="function">
    <text evidence="10 11">Involved in cell wall formation. Catalyzes the final step in the synthesis of UDP-N-acetylmuramoyl-pentapeptide, the precursor of murein.</text>
</comment>
<dbReference type="GO" id="GO:0005524">
    <property type="term" value="F:ATP binding"/>
    <property type="evidence" value="ECO:0007669"/>
    <property type="project" value="UniProtKB-UniRule"/>
</dbReference>
<dbReference type="RefSeq" id="WP_273173843.1">
    <property type="nucleotide sequence ID" value="NZ_JAAXZR010000021.1"/>
</dbReference>
<dbReference type="Gene3D" id="3.40.1390.10">
    <property type="entry name" value="MurE/MurF, N-terminal domain"/>
    <property type="match status" value="1"/>
</dbReference>
<dbReference type="InterPro" id="IPR035911">
    <property type="entry name" value="MurE/MurF_N"/>
</dbReference>
<dbReference type="PANTHER" id="PTHR43024">
    <property type="entry name" value="UDP-N-ACETYLMURAMOYL-TRIPEPTIDE--D-ALANYL-D-ALANINE LIGASE"/>
    <property type="match status" value="1"/>
</dbReference>
<proteinExistence type="inferred from homology"/>
<dbReference type="GO" id="GO:0008360">
    <property type="term" value="P:regulation of cell shape"/>
    <property type="evidence" value="ECO:0007669"/>
    <property type="project" value="UniProtKB-KW"/>
</dbReference>
<evidence type="ECO:0000256" key="8">
    <source>
        <dbReference type="ARBA" id="ARBA00023306"/>
    </source>
</evidence>
<keyword evidence="4 10" id="KW-0547">Nucleotide-binding</keyword>
<keyword evidence="9 10" id="KW-0961">Cell wall biogenesis/degradation</keyword>
<evidence type="ECO:0000256" key="2">
    <source>
        <dbReference type="ARBA" id="ARBA00022598"/>
    </source>
</evidence>
<comment type="caution">
    <text evidence="16">The sequence shown here is derived from an EMBL/GenBank/DDBJ whole genome shotgun (WGS) entry which is preliminary data.</text>
</comment>
<evidence type="ECO:0000259" key="13">
    <source>
        <dbReference type="Pfam" id="PF01225"/>
    </source>
</evidence>